<dbReference type="Proteomes" id="UP000694050">
    <property type="component" value="Unassembled WGS sequence"/>
</dbReference>
<evidence type="ECO:0000313" key="2">
    <source>
        <dbReference type="EMBL" id="KAG7421742.1"/>
    </source>
</evidence>
<proteinExistence type="predicted"/>
<accession>A0A8J5PLK3</accession>
<feature type="region of interest" description="Disordered" evidence="1">
    <location>
        <begin position="57"/>
        <end position="79"/>
    </location>
</feature>
<sequence length="79" mass="9018">MDSFVTFQEAFAMDIEDEEEEEEGQSSPVKAQVMQRDLLDLDPLNNPSDVTTAVQDYRSPWPWRSQNNDNGRAGAVLRE</sequence>
<evidence type="ECO:0000313" key="3">
    <source>
        <dbReference type="Proteomes" id="UP000694050"/>
    </source>
</evidence>
<comment type="caution">
    <text evidence="2">The sequence shown here is derived from an EMBL/GenBank/DDBJ whole genome shotgun (WGS) entry which is preliminary data.</text>
</comment>
<protein>
    <submittedName>
        <fullName evidence="2">Uncharacterized protein</fullName>
    </submittedName>
</protein>
<dbReference type="EMBL" id="JAELUQ010000001">
    <property type="protein sequence ID" value="KAG7421742.1"/>
    <property type="molecule type" value="Genomic_DNA"/>
</dbReference>
<reference evidence="2" key="1">
    <citation type="submission" date="2021-04" db="EMBL/GenBank/DDBJ databases">
        <title>First draft genome resource for Brassicaceae pathogens Fusarium oxysporum f. sp. raphani and Fusarium oxysporum f. sp. rapae.</title>
        <authorList>
            <person name="Asai S."/>
        </authorList>
    </citation>
    <scope>NUCLEOTIDE SEQUENCE</scope>
    <source>
        <strain evidence="2">Tf1208</strain>
    </source>
</reference>
<dbReference type="AlphaFoldDB" id="A0A8J5PLK3"/>
<evidence type="ECO:0000256" key="1">
    <source>
        <dbReference type="SAM" id="MobiDB-lite"/>
    </source>
</evidence>
<name>A0A8J5PLK3_FUSOX</name>
<gene>
    <name evidence="2" type="ORF">Forpe1208_v001798</name>
</gene>
<organism evidence="2 3">
    <name type="scientific">Fusarium oxysporum f. sp. rapae</name>
    <dbReference type="NCBI Taxonomy" id="485398"/>
    <lineage>
        <taxon>Eukaryota</taxon>
        <taxon>Fungi</taxon>
        <taxon>Dikarya</taxon>
        <taxon>Ascomycota</taxon>
        <taxon>Pezizomycotina</taxon>
        <taxon>Sordariomycetes</taxon>
        <taxon>Hypocreomycetidae</taxon>
        <taxon>Hypocreales</taxon>
        <taxon>Nectriaceae</taxon>
        <taxon>Fusarium</taxon>
        <taxon>Fusarium oxysporum species complex</taxon>
    </lineage>
</organism>